<feature type="compositionally biased region" description="Polar residues" evidence="1">
    <location>
        <begin position="93"/>
        <end position="121"/>
    </location>
</feature>
<dbReference type="Proteomes" id="UP001285908">
    <property type="component" value="Unassembled WGS sequence"/>
</dbReference>
<gene>
    <name evidence="2" type="ORF">B0T23DRAFT_412142</name>
</gene>
<evidence type="ECO:0000313" key="3">
    <source>
        <dbReference type="Proteomes" id="UP001285908"/>
    </source>
</evidence>
<dbReference type="AlphaFoldDB" id="A0AAJ0IB86"/>
<dbReference type="GeneID" id="87877093"/>
<accession>A0AAJ0IB86</accession>
<dbReference type="EMBL" id="JAULSX010000003">
    <property type="protein sequence ID" value="KAK3495347.1"/>
    <property type="molecule type" value="Genomic_DNA"/>
</dbReference>
<reference evidence="2 3" key="1">
    <citation type="journal article" date="2023" name="Mol. Phylogenet. Evol.">
        <title>Genome-scale phylogeny and comparative genomics of the fungal order Sordariales.</title>
        <authorList>
            <person name="Hensen N."/>
            <person name="Bonometti L."/>
            <person name="Westerberg I."/>
            <person name="Brannstrom I.O."/>
            <person name="Guillou S."/>
            <person name="Cros-Aarteil S."/>
            <person name="Calhoun S."/>
            <person name="Haridas S."/>
            <person name="Kuo A."/>
            <person name="Mondo S."/>
            <person name="Pangilinan J."/>
            <person name="Riley R."/>
            <person name="LaButti K."/>
            <person name="Andreopoulos B."/>
            <person name="Lipzen A."/>
            <person name="Chen C."/>
            <person name="Yan M."/>
            <person name="Daum C."/>
            <person name="Ng V."/>
            <person name="Clum A."/>
            <person name="Steindorff A."/>
            <person name="Ohm R.A."/>
            <person name="Martin F."/>
            <person name="Silar P."/>
            <person name="Natvig D.O."/>
            <person name="Lalanne C."/>
            <person name="Gautier V."/>
            <person name="Ament-Velasquez S.L."/>
            <person name="Kruys A."/>
            <person name="Hutchinson M.I."/>
            <person name="Powell A.J."/>
            <person name="Barry K."/>
            <person name="Miller A.N."/>
            <person name="Grigoriev I.V."/>
            <person name="Debuchy R."/>
            <person name="Gladieux P."/>
            <person name="Hiltunen Thoren M."/>
            <person name="Johannesson H."/>
        </authorList>
    </citation>
    <scope>NUCLEOTIDE SEQUENCE [LARGE SCALE GENOMIC DNA]</scope>
    <source>
        <strain evidence="2 3">FGSC 10403</strain>
    </source>
</reference>
<evidence type="ECO:0000256" key="1">
    <source>
        <dbReference type="SAM" id="MobiDB-lite"/>
    </source>
</evidence>
<name>A0AAJ0IB86_9PEZI</name>
<feature type="region of interest" description="Disordered" evidence="1">
    <location>
        <begin position="62"/>
        <end position="152"/>
    </location>
</feature>
<sequence>MCTFTRTAFRMCGHTEYRRAHCNSPINNRHELCKKTPIHLQSSKNGICTQCRTRDWEASMAKTSKVPDAEQQHGNKATHPGLAVGSRGEVSLHVSTSTTQNDNFQANTKKQNNATKSNSVGTELKGRARPLRQSTEHITPPPKKSAPKRQEPKIIRDKRTIIADYECKTSERREALHGPRALPGAHSTMKESPNLIDVTKPMHKDDEERVALHGPRDMPTTHHIIRENWKLMTVANPVRRGDRGRLRRRGLRPFPNPNSFPTANPAVNSLDARGQTACAPLVLQEVNKPTNRKVREAAGEQFLHRLQDAIPPLPMSYKPILTGRHPLHRPLPPIPDENFWITIERYSPAPDAPVGTYFGRETVYYGWQPARCDTVCSSFTE</sequence>
<protein>
    <submittedName>
        <fullName evidence="2">Uncharacterized protein</fullName>
    </submittedName>
</protein>
<keyword evidence="3" id="KW-1185">Reference proteome</keyword>
<organism evidence="2 3">
    <name type="scientific">Neurospora hispaniola</name>
    <dbReference type="NCBI Taxonomy" id="588809"/>
    <lineage>
        <taxon>Eukaryota</taxon>
        <taxon>Fungi</taxon>
        <taxon>Dikarya</taxon>
        <taxon>Ascomycota</taxon>
        <taxon>Pezizomycotina</taxon>
        <taxon>Sordariomycetes</taxon>
        <taxon>Sordariomycetidae</taxon>
        <taxon>Sordariales</taxon>
        <taxon>Sordariaceae</taxon>
        <taxon>Neurospora</taxon>
    </lineage>
</organism>
<proteinExistence type="predicted"/>
<evidence type="ECO:0000313" key="2">
    <source>
        <dbReference type="EMBL" id="KAK3495347.1"/>
    </source>
</evidence>
<dbReference type="RefSeq" id="XP_062694776.1">
    <property type="nucleotide sequence ID" value="XM_062839471.1"/>
</dbReference>
<comment type="caution">
    <text evidence="2">The sequence shown here is derived from an EMBL/GenBank/DDBJ whole genome shotgun (WGS) entry which is preliminary data.</text>
</comment>